<accession>A0A3P4AWP7</accession>
<dbReference type="EMBL" id="UWPJ01000005">
    <property type="protein sequence ID" value="VCU68484.1"/>
    <property type="molecule type" value="Genomic_DNA"/>
</dbReference>
<dbReference type="AlphaFoldDB" id="A0A3P4AWP7"/>
<proteinExistence type="predicted"/>
<gene>
    <name evidence="1" type="ORF">PIGHUM_00535</name>
</gene>
<reference evidence="1 2" key="1">
    <citation type="submission" date="2018-10" db="EMBL/GenBank/DDBJ databases">
        <authorList>
            <person name="Criscuolo A."/>
        </authorList>
    </citation>
    <scope>NUCLEOTIDE SEQUENCE [LARGE SCALE GENOMIC DNA]</scope>
    <source>
        <strain evidence="1">DnA1</strain>
    </source>
</reference>
<sequence>MNDTSLPAPFADLEPYVAQWAMPDEKTRAIKRLSSDMETLKRFHAATAPRIEEIICFLNAYPNTPHDLPPEVGRLFRLAQMIMEASAPIDLQWDSPNMEDVFPYERMRFHAVSGS</sequence>
<dbReference type="OrthoDB" id="6690820at2"/>
<dbReference type="Proteomes" id="UP000277294">
    <property type="component" value="Unassembled WGS sequence"/>
</dbReference>
<organism evidence="1 2">
    <name type="scientific">Pigmentiphaga humi</name>
    <dbReference type="NCBI Taxonomy" id="2478468"/>
    <lineage>
        <taxon>Bacteria</taxon>
        <taxon>Pseudomonadati</taxon>
        <taxon>Pseudomonadota</taxon>
        <taxon>Betaproteobacteria</taxon>
        <taxon>Burkholderiales</taxon>
        <taxon>Alcaligenaceae</taxon>
        <taxon>Pigmentiphaga</taxon>
    </lineage>
</organism>
<name>A0A3P4AWP7_9BURK</name>
<protein>
    <submittedName>
        <fullName evidence="1">Uncharacterized protein</fullName>
    </submittedName>
</protein>
<dbReference type="RefSeq" id="WP_124077691.1">
    <property type="nucleotide sequence ID" value="NZ_UWPJ01000005.1"/>
</dbReference>
<evidence type="ECO:0000313" key="2">
    <source>
        <dbReference type="Proteomes" id="UP000277294"/>
    </source>
</evidence>
<evidence type="ECO:0000313" key="1">
    <source>
        <dbReference type="EMBL" id="VCU68484.1"/>
    </source>
</evidence>
<keyword evidence="2" id="KW-1185">Reference proteome</keyword>